<proteinExistence type="inferred from homology"/>
<dbReference type="Gene3D" id="3.30.1640.10">
    <property type="entry name" value="mini-chromosome maintenance (MCM) complex, chain A, domain 1"/>
    <property type="match status" value="1"/>
</dbReference>
<dbReference type="InterPro" id="IPR033762">
    <property type="entry name" value="MCM_OB"/>
</dbReference>
<dbReference type="EMBL" id="AP018553">
    <property type="protein sequence ID" value="BBD72570.1"/>
    <property type="molecule type" value="Genomic_DNA"/>
</dbReference>
<evidence type="ECO:0000256" key="2">
    <source>
        <dbReference type="ARBA" id="ARBA00012551"/>
    </source>
</evidence>
<dbReference type="GO" id="GO:0017116">
    <property type="term" value="F:single-stranded DNA helicase activity"/>
    <property type="evidence" value="ECO:0007669"/>
    <property type="project" value="TreeGrafter"/>
</dbReference>
<comment type="similarity">
    <text evidence="1">Belongs to the MCM family.</text>
</comment>
<dbReference type="PANTHER" id="PTHR11630:SF66">
    <property type="entry name" value="DNA REPLICATION LICENSING FACTOR MCM4"/>
    <property type="match status" value="1"/>
</dbReference>
<dbReference type="EC" id="3.6.4.12" evidence="2"/>
<evidence type="ECO:0000313" key="6">
    <source>
        <dbReference type="EMBL" id="BBD72570.1"/>
    </source>
</evidence>
<dbReference type="GO" id="GO:0042555">
    <property type="term" value="C:MCM complex"/>
    <property type="evidence" value="ECO:0007669"/>
    <property type="project" value="TreeGrafter"/>
</dbReference>
<dbReference type="AlphaFoldDB" id="A0A348B318"/>
<dbReference type="GO" id="GO:0003697">
    <property type="term" value="F:single-stranded DNA binding"/>
    <property type="evidence" value="ECO:0007669"/>
    <property type="project" value="TreeGrafter"/>
</dbReference>
<evidence type="ECO:0000256" key="3">
    <source>
        <dbReference type="ARBA" id="ARBA00022705"/>
    </source>
</evidence>
<evidence type="ECO:0000313" key="7">
    <source>
        <dbReference type="Proteomes" id="UP000276741"/>
    </source>
</evidence>
<dbReference type="Pfam" id="PF14551">
    <property type="entry name" value="MCM_N"/>
    <property type="match status" value="1"/>
</dbReference>
<keyword evidence="3" id="KW-0235">DNA replication</keyword>
<reference evidence="7" key="1">
    <citation type="submission" date="2018-04" db="EMBL/GenBank/DDBJ databases">
        <title>Complete genome sequence of Sulfodiicoccus acidiphilus strain HS-1.</title>
        <authorList>
            <person name="Sakai H.D."/>
            <person name="Kurosawa N."/>
        </authorList>
    </citation>
    <scope>NUCLEOTIDE SEQUENCE [LARGE SCALE GENOMIC DNA]</scope>
    <source>
        <strain evidence="7">HS-1</strain>
    </source>
</reference>
<dbReference type="InterPro" id="IPR012340">
    <property type="entry name" value="NA-bd_OB-fold"/>
</dbReference>
<dbReference type="Proteomes" id="UP000276741">
    <property type="component" value="Chromosome"/>
</dbReference>
<evidence type="ECO:0000256" key="1">
    <source>
        <dbReference type="ARBA" id="ARBA00008010"/>
    </source>
</evidence>
<feature type="domain" description="MCM N-terminal" evidence="4">
    <location>
        <begin position="9"/>
        <end position="99"/>
    </location>
</feature>
<protein>
    <recommendedName>
        <fullName evidence="2">DNA helicase</fullName>
        <ecNumber evidence="2">3.6.4.12</ecNumber>
    </recommendedName>
</protein>
<keyword evidence="7" id="KW-1185">Reference proteome</keyword>
<evidence type="ECO:0000259" key="4">
    <source>
        <dbReference type="Pfam" id="PF14551"/>
    </source>
</evidence>
<dbReference type="GO" id="GO:0006260">
    <property type="term" value="P:DNA replication"/>
    <property type="evidence" value="ECO:0007669"/>
    <property type="project" value="UniProtKB-KW"/>
</dbReference>
<feature type="domain" description="MCM OB" evidence="5">
    <location>
        <begin position="106"/>
        <end position="236"/>
    </location>
</feature>
<dbReference type="SUPFAM" id="SSF50249">
    <property type="entry name" value="Nucleic acid-binding proteins"/>
    <property type="match status" value="1"/>
</dbReference>
<dbReference type="SMART" id="SM00350">
    <property type="entry name" value="MCM"/>
    <property type="match status" value="1"/>
</dbReference>
<dbReference type="KEGG" id="sacd:HS1genome_0959"/>
<dbReference type="Gene3D" id="2.40.50.140">
    <property type="entry name" value="Nucleic acid-binding proteins"/>
    <property type="match status" value="1"/>
</dbReference>
<dbReference type="Gene3D" id="2.20.28.10">
    <property type="match status" value="1"/>
</dbReference>
<evidence type="ECO:0000259" key="5">
    <source>
        <dbReference type="Pfam" id="PF17207"/>
    </source>
</evidence>
<dbReference type="InterPro" id="IPR031327">
    <property type="entry name" value="MCM"/>
</dbReference>
<accession>A0A348B318</accession>
<dbReference type="PANTHER" id="PTHR11630">
    <property type="entry name" value="DNA REPLICATION LICENSING FACTOR MCM FAMILY MEMBER"/>
    <property type="match status" value="1"/>
</dbReference>
<dbReference type="Pfam" id="PF17207">
    <property type="entry name" value="MCM_OB"/>
    <property type="match status" value="1"/>
</dbReference>
<name>A0A348B318_9CREN</name>
<dbReference type="Gene3D" id="3.40.50.300">
    <property type="entry name" value="P-loop containing nucleotide triphosphate hydrolases"/>
    <property type="match status" value="1"/>
</dbReference>
<sequence>MERELNVEELFREFLGDWKDERGKSKYLPRVSEIVAKRGRSLSVDFVDLLLFDRELATLLVNRPKEVLPLMEKALMATISQLEPQFSQEVPRVHVRVTNVPNSVELRKLRSDDLNKLIAVEGILVRSTPVKERMIRGTFRHNDPSCMAEFVWPVDEEMGDYVELPTVCPVCEKPGQMKLIPEKSELTDWQRVILQERPEEIPAGQLPRQLAVVVEDDLVDSVRPGDRVKLVGILELQQEGSMKRGARAVFDLYMRANSIELSEKALDEVRISEEDELKLRELAQDPWIRERIISSIAPSIYGHWEIKEG</sequence>
<dbReference type="InterPro" id="IPR027925">
    <property type="entry name" value="MCM_N"/>
</dbReference>
<organism evidence="6 7">
    <name type="scientific">Sulfodiicoccus acidiphilus</name>
    <dbReference type="NCBI Taxonomy" id="1670455"/>
    <lineage>
        <taxon>Archaea</taxon>
        <taxon>Thermoproteota</taxon>
        <taxon>Thermoprotei</taxon>
        <taxon>Sulfolobales</taxon>
        <taxon>Sulfolobaceae</taxon>
        <taxon>Sulfodiicoccus</taxon>
    </lineage>
</organism>
<dbReference type="GO" id="GO:0005524">
    <property type="term" value="F:ATP binding"/>
    <property type="evidence" value="ECO:0007669"/>
    <property type="project" value="InterPro"/>
</dbReference>
<gene>
    <name evidence="6" type="ORF">HS1genome_0959</name>
</gene>
<dbReference type="InterPro" id="IPR027417">
    <property type="entry name" value="P-loop_NTPase"/>
</dbReference>